<dbReference type="SUPFAM" id="SSF48452">
    <property type="entry name" value="TPR-like"/>
    <property type="match status" value="1"/>
</dbReference>
<name>A0A1A9HX21_9BACT</name>
<dbReference type="OrthoDB" id="714416at2"/>
<dbReference type="KEGG" id="nia:A8C56_02090"/>
<reference evidence="1 2" key="1">
    <citation type="submission" date="2016-05" db="EMBL/GenBank/DDBJ databases">
        <title>Niabella ginsenosidivorans BS26 whole genome sequencing.</title>
        <authorList>
            <person name="Im W.T."/>
            <person name="Siddiqi M.Z."/>
        </authorList>
    </citation>
    <scope>NUCLEOTIDE SEQUENCE [LARGE SCALE GENOMIC DNA]</scope>
    <source>
        <strain evidence="1 2">BS26</strain>
    </source>
</reference>
<evidence type="ECO:0000313" key="2">
    <source>
        <dbReference type="Proteomes" id="UP000077667"/>
    </source>
</evidence>
<organism evidence="1 2">
    <name type="scientific">Niabella ginsenosidivorans</name>
    <dbReference type="NCBI Taxonomy" id="1176587"/>
    <lineage>
        <taxon>Bacteria</taxon>
        <taxon>Pseudomonadati</taxon>
        <taxon>Bacteroidota</taxon>
        <taxon>Chitinophagia</taxon>
        <taxon>Chitinophagales</taxon>
        <taxon>Chitinophagaceae</taxon>
        <taxon>Niabella</taxon>
    </lineage>
</organism>
<dbReference type="AlphaFoldDB" id="A0A1A9HX21"/>
<proteinExistence type="predicted"/>
<gene>
    <name evidence="1" type="ORF">A8C56_02090</name>
</gene>
<dbReference type="InterPro" id="IPR011990">
    <property type="entry name" value="TPR-like_helical_dom_sf"/>
</dbReference>
<evidence type="ECO:0008006" key="3">
    <source>
        <dbReference type="Google" id="ProtNLM"/>
    </source>
</evidence>
<sequence length="527" mass="62641">MPSKSTDALFQLIKSLEKSEKRNLKLFAGRNSGAETLKSMQLFNALDKLPEYDEKMLLKKVPAVSKQQLSNTKALLYKQILGSLRIIREDMNVDMQLREMMDSARILYNKGLYLQTLKILDKMKELARCYHQLTYLQQALFFEKKIEGLYITRSIQNRADELAREADAVTETVNNINTLSNLALQLYSWYIQNGHARNENDIKTVRLFFEKSLPKNAAQLQGFYEKQYYYQSYAWYAFIKLDFLMFYRYTQKWVDTFETNPQMIALETTMYIKGVHNLMSAHFDLMNRDKLAATIKQFKHFVQTKLVQDNNNNRITGYVYLYTAVINLHFLEGTFNKGLKMVPYLEEMLVEHGLYLDRHKVMVFYYKIACLYFGSGDNKKAIDYLNRIINQKDDLRTDLQCYSRLLHLIAHYELGNFDLLEYLIKSVYRYMAKMENLSKVEEEMFRFLRNAFKFNAKTIRPEFEKLLTKLKRYQHNRLEARAFAYLDVISWLESKLYGINVQDVIRKKYLRASRSTKRGCIKRHFRT</sequence>
<dbReference type="Proteomes" id="UP000077667">
    <property type="component" value="Chromosome"/>
</dbReference>
<evidence type="ECO:0000313" key="1">
    <source>
        <dbReference type="EMBL" id="ANH79926.1"/>
    </source>
</evidence>
<accession>A0A1A9HX21</accession>
<dbReference type="STRING" id="1176587.A8C56_02090"/>
<keyword evidence="2" id="KW-1185">Reference proteome</keyword>
<dbReference type="EMBL" id="CP015772">
    <property type="protein sequence ID" value="ANH79926.1"/>
    <property type="molecule type" value="Genomic_DNA"/>
</dbReference>
<protein>
    <recommendedName>
        <fullName evidence="3">MalT-like TPR region domain-containing protein</fullName>
    </recommendedName>
</protein>